<evidence type="ECO:0000256" key="3">
    <source>
        <dbReference type="ARBA" id="ARBA00023002"/>
    </source>
</evidence>
<dbReference type="Proteomes" id="UP000610966">
    <property type="component" value="Unassembled WGS sequence"/>
</dbReference>
<dbReference type="EMBL" id="BOOG01000052">
    <property type="protein sequence ID" value="GIH72490.1"/>
    <property type="molecule type" value="Genomic_DNA"/>
</dbReference>
<dbReference type="GO" id="GO:0016705">
    <property type="term" value="F:oxidoreductase activity, acting on paired donors, with incorporation or reduction of molecular oxygen"/>
    <property type="evidence" value="ECO:0007669"/>
    <property type="project" value="InterPro"/>
</dbReference>
<dbReference type="InterPro" id="IPR036661">
    <property type="entry name" value="Luciferase-like_sf"/>
</dbReference>
<dbReference type="SUPFAM" id="SSF51679">
    <property type="entry name" value="Bacterial luciferase-like"/>
    <property type="match status" value="1"/>
</dbReference>
<dbReference type="GO" id="GO:0004497">
    <property type="term" value="F:monooxygenase activity"/>
    <property type="evidence" value="ECO:0007669"/>
    <property type="project" value="UniProtKB-KW"/>
</dbReference>
<evidence type="ECO:0000256" key="1">
    <source>
        <dbReference type="ARBA" id="ARBA00022630"/>
    </source>
</evidence>
<dbReference type="NCBIfam" id="TIGR03571">
    <property type="entry name" value="lucif_BA3436"/>
    <property type="match status" value="1"/>
</dbReference>
<protein>
    <submittedName>
        <fullName evidence="6">N5,N10-methylene tetrahydromethanopterin reductase</fullName>
    </submittedName>
</protein>
<keyword evidence="3" id="KW-0560">Oxidoreductase</keyword>
<keyword evidence="1" id="KW-0285">Flavoprotein</keyword>
<dbReference type="PANTHER" id="PTHR30011:SF16">
    <property type="entry name" value="C2H2 FINGER DOMAIN TRANSCRIPTION FACTOR (EUROFUNG)-RELATED"/>
    <property type="match status" value="1"/>
</dbReference>
<comment type="caution">
    <text evidence="6">The sequence shown here is derived from an EMBL/GenBank/DDBJ whole genome shotgun (WGS) entry which is preliminary data.</text>
</comment>
<dbReference type="RefSeq" id="WP_204018146.1">
    <property type="nucleotide sequence ID" value="NZ_BOOG01000052.1"/>
</dbReference>
<reference evidence="6" key="1">
    <citation type="submission" date="2021-01" db="EMBL/GenBank/DDBJ databases">
        <title>Whole genome shotgun sequence of Sphaerimonospora thailandensis NBRC 107569.</title>
        <authorList>
            <person name="Komaki H."/>
            <person name="Tamura T."/>
        </authorList>
    </citation>
    <scope>NUCLEOTIDE SEQUENCE</scope>
    <source>
        <strain evidence="6">NBRC 107569</strain>
    </source>
</reference>
<keyword evidence="7" id="KW-1185">Reference proteome</keyword>
<proteinExistence type="predicted"/>
<evidence type="ECO:0000259" key="5">
    <source>
        <dbReference type="Pfam" id="PF00296"/>
    </source>
</evidence>
<evidence type="ECO:0000256" key="4">
    <source>
        <dbReference type="ARBA" id="ARBA00023033"/>
    </source>
</evidence>
<dbReference type="Pfam" id="PF00296">
    <property type="entry name" value="Bac_luciferase"/>
    <property type="match status" value="1"/>
</dbReference>
<dbReference type="InterPro" id="IPR051260">
    <property type="entry name" value="Diverse_substr_monoxygenases"/>
</dbReference>
<organism evidence="6 7">
    <name type="scientific">Sphaerimonospora thailandensis</name>
    <dbReference type="NCBI Taxonomy" id="795644"/>
    <lineage>
        <taxon>Bacteria</taxon>
        <taxon>Bacillati</taxon>
        <taxon>Actinomycetota</taxon>
        <taxon>Actinomycetes</taxon>
        <taxon>Streptosporangiales</taxon>
        <taxon>Streptosporangiaceae</taxon>
        <taxon>Sphaerimonospora</taxon>
    </lineage>
</organism>
<gene>
    <name evidence="6" type="ORF">Mth01_47430</name>
</gene>
<dbReference type="InterPro" id="IPR011251">
    <property type="entry name" value="Luciferase-like_dom"/>
</dbReference>
<evidence type="ECO:0000313" key="7">
    <source>
        <dbReference type="Proteomes" id="UP000610966"/>
    </source>
</evidence>
<keyword evidence="2" id="KW-0288">FMN</keyword>
<keyword evidence="4" id="KW-0503">Monooxygenase</keyword>
<dbReference type="Gene3D" id="3.20.20.30">
    <property type="entry name" value="Luciferase-like domain"/>
    <property type="match status" value="1"/>
</dbReference>
<feature type="domain" description="Luciferase-like" evidence="5">
    <location>
        <begin position="36"/>
        <end position="248"/>
    </location>
</feature>
<evidence type="ECO:0000313" key="6">
    <source>
        <dbReference type="EMBL" id="GIH72490.1"/>
    </source>
</evidence>
<name>A0A8J3RCY6_9ACTN</name>
<sequence>MPDFATPFAARPGFARMFRPGALTLGLLFPIESYDGPVPRMAVDEQVDRARLAEAYGFTALWARDVPLLDPTFGDAGQMYDPYVWLTHIAAHTSRIGLATGSSVLPLRNPIDVAKAAASVDLLSVERLVLGIATGDRGAEFPAYGLNREDSGDLFRASVEALRRLWAEDFPPLDSMFGTMRDVGLLPKPVGRHLPLLVTGNSRQSLQWIARHADGWLTYPRAVSQQQIVTASWRQALQEAEEPDKPFAQSLYIDLAEDANAGPTPIHLGFRSGHNYLIKHLNQLRDIGVNHVLINLKYGRRPVDEVLQELAEAVVPRFGADYPLTTS</sequence>
<dbReference type="AlphaFoldDB" id="A0A8J3RCY6"/>
<evidence type="ECO:0000256" key="2">
    <source>
        <dbReference type="ARBA" id="ARBA00022643"/>
    </source>
</evidence>
<dbReference type="InterPro" id="IPR020020">
    <property type="entry name" value="Luciferase-type_oxidoreductase"/>
</dbReference>
<dbReference type="PANTHER" id="PTHR30011">
    <property type="entry name" value="ALKANESULFONATE MONOOXYGENASE-RELATED"/>
    <property type="match status" value="1"/>
</dbReference>
<accession>A0A8J3RCY6</accession>